<evidence type="ECO:0000313" key="6">
    <source>
        <dbReference type="Proteomes" id="UP001597277"/>
    </source>
</evidence>
<dbReference type="Gene3D" id="1.10.10.10">
    <property type="entry name" value="Winged helix-like DNA-binding domain superfamily/Winged helix DNA-binding domain"/>
    <property type="match status" value="1"/>
</dbReference>
<proteinExistence type="predicted"/>
<evidence type="ECO:0000259" key="4">
    <source>
        <dbReference type="PROSITE" id="PS50987"/>
    </source>
</evidence>
<organism evidence="5 6">
    <name type="scientific">Georgenia deserti</name>
    <dbReference type="NCBI Taxonomy" id="2093781"/>
    <lineage>
        <taxon>Bacteria</taxon>
        <taxon>Bacillati</taxon>
        <taxon>Actinomycetota</taxon>
        <taxon>Actinomycetes</taxon>
        <taxon>Micrococcales</taxon>
        <taxon>Bogoriellaceae</taxon>
        <taxon>Georgenia</taxon>
    </lineage>
</organism>
<dbReference type="SUPFAM" id="SSF46785">
    <property type="entry name" value="Winged helix' DNA-binding domain"/>
    <property type="match status" value="1"/>
</dbReference>
<gene>
    <name evidence="5" type="ORF">ACFSE6_05000</name>
</gene>
<dbReference type="InterPro" id="IPR011991">
    <property type="entry name" value="ArsR-like_HTH"/>
</dbReference>
<name>A0ABW4L0P5_9MICO</name>
<dbReference type="InterPro" id="IPR051011">
    <property type="entry name" value="Metal_resp_trans_reg"/>
</dbReference>
<keyword evidence="6" id="KW-1185">Reference proteome</keyword>
<keyword evidence="1" id="KW-0805">Transcription regulation</keyword>
<sequence length="134" mass="14486">MHEDTKLAATSPRDAAWSDEPIAVDSEYADVAAEVFSLLSDVTRIRIILALRPGEMSVNDLAGAVGKSPTAVSQHLAKLRWGRIVRARHAGNRAFYSLVDEHAGHLVTEAVLQAQHVLGEGRDHRHGHARPAGS</sequence>
<dbReference type="PANTHER" id="PTHR43132:SF8">
    <property type="entry name" value="HTH-TYPE TRANSCRIPTIONAL REGULATOR KMTR"/>
    <property type="match status" value="1"/>
</dbReference>
<evidence type="ECO:0000256" key="2">
    <source>
        <dbReference type="ARBA" id="ARBA00023125"/>
    </source>
</evidence>
<dbReference type="InterPro" id="IPR001845">
    <property type="entry name" value="HTH_ArsR_DNA-bd_dom"/>
</dbReference>
<dbReference type="Pfam" id="PF01022">
    <property type="entry name" value="HTH_5"/>
    <property type="match status" value="1"/>
</dbReference>
<protein>
    <submittedName>
        <fullName evidence="5">ArsR/SmtB family transcription factor</fullName>
    </submittedName>
</protein>
<evidence type="ECO:0000313" key="5">
    <source>
        <dbReference type="EMBL" id="MFD1717180.1"/>
    </source>
</evidence>
<reference evidence="6" key="1">
    <citation type="journal article" date="2019" name="Int. J. Syst. Evol. Microbiol.">
        <title>The Global Catalogue of Microorganisms (GCM) 10K type strain sequencing project: providing services to taxonomists for standard genome sequencing and annotation.</title>
        <authorList>
            <consortium name="The Broad Institute Genomics Platform"/>
            <consortium name="The Broad Institute Genome Sequencing Center for Infectious Disease"/>
            <person name="Wu L."/>
            <person name="Ma J."/>
        </authorList>
    </citation>
    <scope>NUCLEOTIDE SEQUENCE [LARGE SCALE GENOMIC DNA]</scope>
    <source>
        <strain evidence="6">JCM 17130</strain>
    </source>
</reference>
<dbReference type="SMART" id="SM00418">
    <property type="entry name" value="HTH_ARSR"/>
    <property type="match status" value="1"/>
</dbReference>
<dbReference type="PRINTS" id="PR00778">
    <property type="entry name" value="HTHARSR"/>
</dbReference>
<evidence type="ECO:0000256" key="3">
    <source>
        <dbReference type="ARBA" id="ARBA00023163"/>
    </source>
</evidence>
<dbReference type="CDD" id="cd00090">
    <property type="entry name" value="HTH_ARSR"/>
    <property type="match status" value="1"/>
</dbReference>
<dbReference type="InterPro" id="IPR036390">
    <property type="entry name" value="WH_DNA-bd_sf"/>
</dbReference>
<dbReference type="InterPro" id="IPR036388">
    <property type="entry name" value="WH-like_DNA-bd_sf"/>
</dbReference>
<evidence type="ECO:0000256" key="1">
    <source>
        <dbReference type="ARBA" id="ARBA00023015"/>
    </source>
</evidence>
<dbReference type="PROSITE" id="PS50987">
    <property type="entry name" value="HTH_ARSR_2"/>
    <property type="match status" value="1"/>
</dbReference>
<dbReference type="Proteomes" id="UP001597277">
    <property type="component" value="Unassembled WGS sequence"/>
</dbReference>
<keyword evidence="3" id="KW-0804">Transcription</keyword>
<keyword evidence="2" id="KW-0238">DNA-binding</keyword>
<dbReference type="RefSeq" id="WP_388002908.1">
    <property type="nucleotide sequence ID" value="NZ_JBHUEE010000002.1"/>
</dbReference>
<feature type="domain" description="HTH arsR-type" evidence="4">
    <location>
        <begin position="24"/>
        <end position="118"/>
    </location>
</feature>
<comment type="caution">
    <text evidence="5">The sequence shown here is derived from an EMBL/GenBank/DDBJ whole genome shotgun (WGS) entry which is preliminary data.</text>
</comment>
<dbReference type="PANTHER" id="PTHR43132">
    <property type="entry name" value="ARSENICAL RESISTANCE OPERON REPRESSOR ARSR-RELATED"/>
    <property type="match status" value="1"/>
</dbReference>
<accession>A0ABW4L0P5</accession>
<dbReference type="NCBIfam" id="NF033788">
    <property type="entry name" value="HTH_metalloreg"/>
    <property type="match status" value="1"/>
</dbReference>
<dbReference type="EMBL" id="JBHUEE010000002">
    <property type="protein sequence ID" value="MFD1717180.1"/>
    <property type="molecule type" value="Genomic_DNA"/>
</dbReference>